<dbReference type="Proteomes" id="UP001230685">
    <property type="component" value="Unassembled WGS sequence"/>
</dbReference>
<evidence type="ECO:0000313" key="4">
    <source>
        <dbReference type="EMBL" id="MDP1028399.1"/>
    </source>
</evidence>
<reference evidence="4 5" key="1">
    <citation type="submission" date="2023-07" db="EMBL/GenBank/DDBJ databases">
        <authorList>
            <person name="Kim M.K."/>
        </authorList>
    </citation>
    <scope>NUCLEOTIDE SEQUENCE [LARGE SCALE GENOMIC DNA]</scope>
    <source>
        <strain evidence="4 5">KR1UV-12</strain>
    </source>
</reference>
<comment type="caution">
    <text evidence="4">The sequence shown here is derived from an EMBL/GenBank/DDBJ whole genome shotgun (WGS) entry which is preliminary data.</text>
</comment>
<sequence>MITRRQAIGSSLLACASAGIAASPSPAGRLRQSVSRWCYNDIPLDKLCAAAARMGLQGIDLLQPADYETPRKYGLRCTMGYAADNMTIPNGLNRRENHAAIEQAFRTGIPQAAKAGVPNVIAFSGNRRGMSDEEGAANAIAGLNRVKRIAEDNGVTICIELLNSKVDHPDYMADHTDWGVSVAKEVNSPRVKLLYDIYHMQIMEGDLMDTIRKNIRWLGHFHTGGVPGRHNLDATQEVNWRAVASSIADLGFQGYFAHEFVPQGDPLSALQQAVRTCTV</sequence>
<proteinExistence type="predicted"/>
<protein>
    <submittedName>
        <fullName evidence="4">TIM barrel protein</fullName>
    </submittedName>
</protein>
<keyword evidence="2" id="KW-0732">Signal</keyword>
<dbReference type="EMBL" id="JAUUDS010000009">
    <property type="protein sequence ID" value="MDP1028399.1"/>
    <property type="molecule type" value="Genomic_DNA"/>
</dbReference>
<name>A0ABT9EN71_9SPHN</name>
<gene>
    <name evidence="4" type="ORF">Q5H91_14335</name>
</gene>
<dbReference type="PANTHER" id="PTHR43489:SF3">
    <property type="entry name" value="XYLOSE ISOMERASE DOMAIN PROTEIN TIM BARREL"/>
    <property type="match status" value="1"/>
</dbReference>
<dbReference type="InterPro" id="IPR036237">
    <property type="entry name" value="Xyl_isomerase-like_sf"/>
</dbReference>
<dbReference type="Pfam" id="PF01261">
    <property type="entry name" value="AP_endonuc_2"/>
    <property type="match status" value="1"/>
</dbReference>
<dbReference type="SUPFAM" id="SSF51658">
    <property type="entry name" value="Xylose isomerase-like"/>
    <property type="match status" value="1"/>
</dbReference>
<dbReference type="InterPro" id="IPR050417">
    <property type="entry name" value="Sugar_Epim/Isomerase"/>
</dbReference>
<organism evidence="4 5">
    <name type="scientific">Sphingomonas aurea</name>
    <dbReference type="NCBI Taxonomy" id="3063994"/>
    <lineage>
        <taxon>Bacteria</taxon>
        <taxon>Pseudomonadati</taxon>
        <taxon>Pseudomonadota</taxon>
        <taxon>Alphaproteobacteria</taxon>
        <taxon>Sphingomonadales</taxon>
        <taxon>Sphingomonadaceae</taxon>
        <taxon>Sphingomonas</taxon>
    </lineage>
</organism>
<keyword evidence="1" id="KW-0413">Isomerase</keyword>
<dbReference type="PANTHER" id="PTHR43489">
    <property type="entry name" value="ISOMERASE"/>
    <property type="match status" value="1"/>
</dbReference>
<evidence type="ECO:0000259" key="3">
    <source>
        <dbReference type="Pfam" id="PF01261"/>
    </source>
</evidence>
<feature type="domain" description="Xylose isomerase-like TIM barrel" evidence="3">
    <location>
        <begin position="71"/>
        <end position="267"/>
    </location>
</feature>
<dbReference type="InterPro" id="IPR013022">
    <property type="entry name" value="Xyl_isomerase-like_TIM-brl"/>
</dbReference>
<feature type="signal peptide" evidence="2">
    <location>
        <begin position="1"/>
        <end position="21"/>
    </location>
</feature>
<dbReference type="Gene3D" id="3.20.20.150">
    <property type="entry name" value="Divalent-metal-dependent TIM barrel enzymes"/>
    <property type="match status" value="1"/>
</dbReference>
<evidence type="ECO:0000256" key="1">
    <source>
        <dbReference type="ARBA" id="ARBA00023235"/>
    </source>
</evidence>
<evidence type="ECO:0000256" key="2">
    <source>
        <dbReference type="SAM" id="SignalP"/>
    </source>
</evidence>
<evidence type="ECO:0000313" key="5">
    <source>
        <dbReference type="Proteomes" id="UP001230685"/>
    </source>
</evidence>
<feature type="chain" id="PRO_5046470388" evidence="2">
    <location>
        <begin position="22"/>
        <end position="279"/>
    </location>
</feature>
<accession>A0ABT9EN71</accession>
<keyword evidence="5" id="KW-1185">Reference proteome</keyword>
<dbReference type="RefSeq" id="WP_305174128.1">
    <property type="nucleotide sequence ID" value="NZ_JAUUDS010000009.1"/>
</dbReference>